<dbReference type="AlphaFoldDB" id="A0A0A8ZSF6"/>
<accession>A0A0A8ZSF6</accession>
<dbReference type="EMBL" id="GBRH01256169">
    <property type="protein sequence ID" value="JAD41726.1"/>
    <property type="molecule type" value="Transcribed_RNA"/>
</dbReference>
<organism evidence="1">
    <name type="scientific">Arundo donax</name>
    <name type="common">Giant reed</name>
    <name type="synonym">Donax arundinaceus</name>
    <dbReference type="NCBI Taxonomy" id="35708"/>
    <lineage>
        <taxon>Eukaryota</taxon>
        <taxon>Viridiplantae</taxon>
        <taxon>Streptophyta</taxon>
        <taxon>Embryophyta</taxon>
        <taxon>Tracheophyta</taxon>
        <taxon>Spermatophyta</taxon>
        <taxon>Magnoliopsida</taxon>
        <taxon>Liliopsida</taxon>
        <taxon>Poales</taxon>
        <taxon>Poaceae</taxon>
        <taxon>PACMAD clade</taxon>
        <taxon>Arundinoideae</taxon>
        <taxon>Arundineae</taxon>
        <taxon>Arundo</taxon>
    </lineage>
</organism>
<proteinExistence type="predicted"/>
<evidence type="ECO:0000313" key="1">
    <source>
        <dbReference type="EMBL" id="JAD41726.1"/>
    </source>
</evidence>
<name>A0A0A8ZSF6_ARUDO</name>
<reference evidence="1" key="2">
    <citation type="journal article" date="2015" name="Data Brief">
        <title>Shoot transcriptome of the giant reed, Arundo donax.</title>
        <authorList>
            <person name="Barrero R.A."/>
            <person name="Guerrero F.D."/>
            <person name="Moolhuijzen P."/>
            <person name="Goolsby J.A."/>
            <person name="Tidwell J."/>
            <person name="Bellgard S.E."/>
            <person name="Bellgard M.I."/>
        </authorList>
    </citation>
    <scope>NUCLEOTIDE SEQUENCE</scope>
    <source>
        <tissue evidence="1">Shoot tissue taken approximately 20 cm above the soil surface</tissue>
    </source>
</reference>
<sequence>MDVCKASTLTTIPLLGYSPSFSVIVNRSTKHHS</sequence>
<reference evidence="1" key="1">
    <citation type="submission" date="2014-09" db="EMBL/GenBank/DDBJ databases">
        <authorList>
            <person name="Magalhaes I.L.F."/>
            <person name="Oliveira U."/>
            <person name="Santos F.R."/>
            <person name="Vidigal T.H.D.A."/>
            <person name="Brescovit A.D."/>
            <person name="Santos A.J."/>
        </authorList>
    </citation>
    <scope>NUCLEOTIDE SEQUENCE</scope>
    <source>
        <tissue evidence="1">Shoot tissue taken approximately 20 cm above the soil surface</tissue>
    </source>
</reference>
<protein>
    <submittedName>
        <fullName evidence="1">Uncharacterized protein</fullName>
    </submittedName>
</protein>